<dbReference type="GO" id="GO:0015846">
    <property type="term" value="P:polyamine transport"/>
    <property type="evidence" value="ECO:0007669"/>
    <property type="project" value="InterPro"/>
</dbReference>
<keyword evidence="3" id="KW-0732">Signal</keyword>
<gene>
    <name evidence="5" type="ORF">FHS22_005053</name>
</gene>
<comment type="caution">
    <text evidence="5">The sequence shown here is derived from an EMBL/GenBank/DDBJ whole genome shotgun (WGS) entry which is preliminary data.</text>
</comment>
<dbReference type="PRINTS" id="PR00909">
    <property type="entry name" value="SPERMDNBNDNG"/>
</dbReference>
<name>A0A841DA93_PLAVE</name>
<keyword evidence="4" id="KW-0574">Periplasm</keyword>
<dbReference type="AlphaFoldDB" id="A0A841DA93"/>
<dbReference type="Gene3D" id="3.40.190.10">
    <property type="entry name" value="Periplasmic binding protein-like II"/>
    <property type="match status" value="2"/>
</dbReference>
<dbReference type="InterPro" id="IPR006311">
    <property type="entry name" value="TAT_signal"/>
</dbReference>
<protein>
    <submittedName>
        <fullName evidence="5">Spermidine/putrescine transport system substrate-binding protein</fullName>
    </submittedName>
</protein>
<reference evidence="5 6" key="1">
    <citation type="submission" date="2020-08" db="EMBL/GenBank/DDBJ databases">
        <title>Genomic Encyclopedia of Type Strains, Phase III (KMG-III): the genomes of soil and plant-associated and newly described type strains.</title>
        <authorList>
            <person name="Whitman W."/>
        </authorList>
    </citation>
    <scope>NUCLEOTIDE SEQUENCE [LARGE SCALE GENOMIC DNA]</scope>
    <source>
        <strain evidence="5 6">CECT 3303</strain>
    </source>
</reference>
<dbReference type="InterPro" id="IPR006059">
    <property type="entry name" value="SBP"/>
</dbReference>
<sequence>MSTPHNSPFIDPAFLRGMTRNRVASRRDVFRLAGLTAAGLALSACGVQGQKKAAPKPSEVADFWAGKQKNGKVVFANWPEYMPEDRGPLKKFQQETGTAFEYLEVIEENASFFGKSEPQLRAGQSLGYDIIVMTNGTQFARMQALGYLVALDHKQLPNFAANAAPKYKNPAYDPNNTYSIPYTSGLTGIAYNTKYVKEPITSIQALFDPKYKGKVGMMADSQEIANFGLFALGIDPEKSTRADWEKAAAKLKEQRDGGIVRKYYDQDYIDAVSKGDVWLTMGWSGDVFQRQLAGEPVAFAVPEEGGTIWTDNMMIPKGAANPVDALMLMDYLYKPEIAAELTEYIQFVTPVPAVKDLLSTKAAGLKGEDKEALEAMVGSPLVFPTEADYAKLHGYISPAQPADQEAFEGMFQAVTQG</sequence>
<evidence type="ECO:0000256" key="1">
    <source>
        <dbReference type="ARBA" id="ARBA00004418"/>
    </source>
</evidence>
<comment type="subcellular location">
    <subcellularLocation>
        <location evidence="1">Periplasm</location>
    </subcellularLocation>
</comment>
<dbReference type="PANTHER" id="PTHR30222">
    <property type="entry name" value="SPERMIDINE/PUTRESCINE-BINDING PERIPLASMIC PROTEIN"/>
    <property type="match status" value="1"/>
</dbReference>
<evidence type="ECO:0000313" key="5">
    <source>
        <dbReference type="EMBL" id="MBB5965763.1"/>
    </source>
</evidence>
<dbReference type="Proteomes" id="UP000562352">
    <property type="component" value="Unassembled WGS sequence"/>
</dbReference>
<dbReference type="InterPro" id="IPR001188">
    <property type="entry name" value="Sperm_putr-bd"/>
</dbReference>
<dbReference type="CDD" id="cd13590">
    <property type="entry name" value="PBP2_PotD_PotF_like"/>
    <property type="match status" value="1"/>
</dbReference>
<dbReference type="GO" id="GO:0019808">
    <property type="term" value="F:polyamine binding"/>
    <property type="evidence" value="ECO:0007669"/>
    <property type="project" value="InterPro"/>
</dbReference>
<evidence type="ECO:0000256" key="4">
    <source>
        <dbReference type="ARBA" id="ARBA00022764"/>
    </source>
</evidence>
<organism evidence="5 6">
    <name type="scientific">Planomonospora venezuelensis</name>
    <dbReference type="NCBI Taxonomy" id="1999"/>
    <lineage>
        <taxon>Bacteria</taxon>
        <taxon>Bacillati</taxon>
        <taxon>Actinomycetota</taxon>
        <taxon>Actinomycetes</taxon>
        <taxon>Streptosporangiales</taxon>
        <taxon>Streptosporangiaceae</taxon>
        <taxon>Planomonospora</taxon>
    </lineage>
</organism>
<dbReference type="EMBL" id="JACHJJ010000019">
    <property type="protein sequence ID" value="MBB5965763.1"/>
    <property type="molecule type" value="Genomic_DNA"/>
</dbReference>
<dbReference type="PROSITE" id="PS51318">
    <property type="entry name" value="TAT"/>
    <property type="match status" value="1"/>
</dbReference>
<evidence type="ECO:0000313" key="6">
    <source>
        <dbReference type="Proteomes" id="UP000562352"/>
    </source>
</evidence>
<accession>A0A841DA93</accession>
<dbReference type="GO" id="GO:0042597">
    <property type="term" value="C:periplasmic space"/>
    <property type="evidence" value="ECO:0007669"/>
    <property type="project" value="UniProtKB-SubCell"/>
</dbReference>
<keyword evidence="2" id="KW-0813">Transport</keyword>
<dbReference type="SUPFAM" id="SSF53850">
    <property type="entry name" value="Periplasmic binding protein-like II"/>
    <property type="match status" value="1"/>
</dbReference>
<dbReference type="PANTHER" id="PTHR30222:SF17">
    <property type="entry name" value="SPERMIDINE_PUTRESCINE-BINDING PERIPLASMIC PROTEIN"/>
    <property type="match status" value="1"/>
</dbReference>
<evidence type="ECO:0000256" key="2">
    <source>
        <dbReference type="ARBA" id="ARBA00022448"/>
    </source>
</evidence>
<proteinExistence type="predicted"/>
<dbReference type="Pfam" id="PF13416">
    <property type="entry name" value="SBP_bac_8"/>
    <property type="match status" value="1"/>
</dbReference>
<keyword evidence="6" id="KW-1185">Reference proteome</keyword>
<dbReference type="RefSeq" id="WP_184945422.1">
    <property type="nucleotide sequence ID" value="NZ_BAAAWZ010000001.1"/>
</dbReference>
<evidence type="ECO:0000256" key="3">
    <source>
        <dbReference type="ARBA" id="ARBA00022729"/>
    </source>
</evidence>